<proteinExistence type="predicted"/>
<protein>
    <submittedName>
        <fullName evidence="2">Uncharacterized protein</fullName>
    </submittedName>
</protein>
<evidence type="ECO:0000313" key="3">
    <source>
        <dbReference type="Proteomes" id="UP001152533"/>
    </source>
</evidence>
<dbReference type="EMBL" id="CAMGZC010001213">
    <property type="protein sequence ID" value="CAI0651967.1"/>
    <property type="molecule type" value="Genomic_DNA"/>
</dbReference>
<reference evidence="2" key="1">
    <citation type="submission" date="2022-08" db="EMBL/GenBank/DDBJ databases">
        <authorList>
            <person name="Giroux E."/>
            <person name="Giroux E."/>
        </authorList>
    </citation>
    <scope>NUCLEOTIDE SEQUENCE</scope>
    <source>
        <strain evidence="2">H1091258</strain>
    </source>
</reference>
<accession>A0A9W4S3U4</accession>
<keyword evidence="3" id="KW-1185">Reference proteome</keyword>
<dbReference type="Proteomes" id="UP001152533">
    <property type="component" value="Unassembled WGS sequence"/>
</dbReference>
<feature type="region of interest" description="Disordered" evidence="1">
    <location>
        <begin position="75"/>
        <end position="95"/>
    </location>
</feature>
<name>A0A9W4S3U4_9PEZI</name>
<comment type="caution">
    <text evidence="2">The sequence shown here is derived from an EMBL/GenBank/DDBJ whole genome shotgun (WGS) entry which is preliminary data.</text>
</comment>
<dbReference type="AlphaFoldDB" id="A0A9W4S3U4"/>
<organism evidence="2 3">
    <name type="scientific">Colletotrichum noveboracense</name>
    <dbReference type="NCBI Taxonomy" id="2664923"/>
    <lineage>
        <taxon>Eukaryota</taxon>
        <taxon>Fungi</taxon>
        <taxon>Dikarya</taxon>
        <taxon>Ascomycota</taxon>
        <taxon>Pezizomycotina</taxon>
        <taxon>Sordariomycetes</taxon>
        <taxon>Hypocreomycetidae</taxon>
        <taxon>Glomerellales</taxon>
        <taxon>Glomerellaceae</taxon>
        <taxon>Colletotrichum</taxon>
        <taxon>Colletotrichum gloeosporioides species complex</taxon>
    </lineage>
</organism>
<evidence type="ECO:0000313" key="2">
    <source>
        <dbReference type="EMBL" id="CAI0651967.1"/>
    </source>
</evidence>
<sequence>MSHLAEILATRETPLQYGSMKLTIPQGPCHPVVGGTYDKQYKKQLEKSTNLIAGCQSLPELPRVGNLSLEDWDALRSRPTPGAKSQVVSHGPQDTERTTDYEKTLVYILKKIYDGATVLISSLWSHDAKNIRRLAGTSKALREAVSVHVSRFHLPSRDFNLCDFTKYTLVPMTRKPKDDIGLHKHLIVIGKDLLAPTAPITGIPKLWESDEMRDGMWAKAESEKGTFEMTIKLWPYYAAEGLLSVMERRLSEKQQRLGQVAVQTPTHHHLREATCAIPLLRSLHTYGANISCLRLHEVPGLDLRVTKLILSACKSLINLDIIECELLHFGSIVPLLDIVHVNSKEAGKSPVQLQFRPKTWLGTDTNRQGTMVISFDDIEYRNIPTAIMTTVFMAVVKAVPMGIDLVSEHRDFRKFLDIIPMQPGAMALFLHHLMVYIDLTQDPITWASLDKVTRNDVEDQVLLSICMKKLAYHKRDAYFQGTDECDTCGYKLVTAFFRGEMSTRAPDQRTCRICELHQRLDAQSHHRLLEKREMVKDLLFNRDEDVTKQNNIANMQIPVNDLEKVFAPTLPNPFVADPAANGDHRELAFLWHYKLPTVEALVSPDREYDILRASGSAAALDVVDEIAALDGVYPDHPTLTRQRRANARGMKQSWEHHVWHEIGKGETEDQKPAGFW</sequence>
<evidence type="ECO:0000256" key="1">
    <source>
        <dbReference type="SAM" id="MobiDB-lite"/>
    </source>
</evidence>
<gene>
    <name evidence="2" type="ORF">CGXH109_LOCUS112339</name>
</gene>